<dbReference type="RefSeq" id="YP_009279549.1">
    <property type="nucleotide sequence ID" value="NC_031014.1"/>
</dbReference>
<protein>
    <submittedName>
        <fullName evidence="1">Uncharacterized protein</fullName>
    </submittedName>
</protein>
<dbReference type="EMBL" id="KX458241">
    <property type="protein sequence ID" value="ANU79102.1"/>
    <property type="molecule type" value="Genomic_DNA"/>
</dbReference>
<dbReference type="GeneID" id="29062538"/>
<dbReference type="KEGG" id="vg:29062538"/>
<name>A0A1B1SER2_9CAUD</name>
<evidence type="ECO:0000313" key="2">
    <source>
        <dbReference type="Proteomes" id="UP000203308"/>
    </source>
</evidence>
<dbReference type="Proteomes" id="UP000203308">
    <property type="component" value="Segment"/>
</dbReference>
<reference evidence="1 2" key="1">
    <citation type="submission" date="2016-06" db="EMBL/GenBank/DDBJ databases">
        <title>Genomic analysis of Andromeda: A phiKMVlikevirus infecting Pseudomonas syringae.</title>
        <authorList>
            <person name="Magill D.J."/>
            <person name="Krylov V.N."/>
            <person name="McGrath J.W."/>
            <person name="Allen C.C.R."/>
            <person name="Quinn J.P."/>
            <person name="Kulakov L.A."/>
        </authorList>
    </citation>
    <scope>NUCLEOTIDE SEQUENCE [LARGE SCALE GENOMIC DNA]</scope>
</reference>
<keyword evidence="2" id="KW-1185">Reference proteome</keyword>
<gene>
    <name evidence="1" type="ORF">Andromeda_27</name>
</gene>
<organism evidence="1 2">
    <name type="scientific">Pseudomonas phage Andromeda</name>
    <dbReference type="NCBI Taxonomy" id="1873949"/>
    <lineage>
        <taxon>Viruses</taxon>
        <taxon>Duplodnaviria</taxon>
        <taxon>Heunggongvirae</taxon>
        <taxon>Uroviricota</taxon>
        <taxon>Caudoviricetes</taxon>
        <taxon>Autographivirales</taxon>
        <taxon>Autonotataviridae</taxon>
        <taxon>Bifseptvirus</taxon>
        <taxon>Bifseptvirus andromeda</taxon>
    </lineage>
</organism>
<sequence>MGHYSKGKQIMGILKRLARFILGTELAVLRNTIRQQESKVQELEASLSRPPEVKYGITRQAFKVSVVNKLEQPLLVSTSSAEYGMYCLGIQRALSVMEKEVVID</sequence>
<proteinExistence type="predicted"/>
<accession>A0A1B1SER2</accession>
<evidence type="ECO:0000313" key="1">
    <source>
        <dbReference type="EMBL" id="ANU79102.1"/>
    </source>
</evidence>
<dbReference type="OrthoDB" id="35726at10239"/>